<keyword evidence="2" id="KW-1133">Transmembrane helix</keyword>
<name>A0AAE0PJ61_SORBR</name>
<comment type="caution">
    <text evidence="3">The sequence shown here is derived from an EMBL/GenBank/DDBJ whole genome shotgun (WGS) entry which is preliminary data.</text>
</comment>
<keyword evidence="4" id="KW-1185">Reference proteome</keyword>
<feature type="region of interest" description="Disordered" evidence="1">
    <location>
        <begin position="17"/>
        <end position="53"/>
    </location>
</feature>
<evidence type="ECO:0000256" key="1">
    <source>
        <dbReference type="SAM" id="MobiDB-lite"/>
    </source>
</evidence>
<dbReference type="AlphaFoldDB" id="A0AAE0PJ61"/>
<gene>
    <name evidence="3" type="ORF">B0T20DRAFT_390378</name>
</gene>
<evidence type="ECO:0000313" key="4">
    <source>
        <dbReference type="Proteomes" id="UP001281003"/>
    </source>
</evidence>
<dbReference type="EMBL" id="JAUTDP010000003">
    <property type="protein sequence ID" value="KAK3400485.1"/>
    <property type="molecule type" value="Genomic_DNA"/>
</dbReference>
<feature type="transmembrane region" description="Helical" evidence="2">
    <location>
        <begin position="93"/>
        <end position="113"/>
    </location>
</feature>
<reference evidence="3" key="2">
    <citation type="submission" date="2023-07" db="EMBL/GenBank/DDBJ databases">
        <authorList>
            <consortium name="Lawrence Berkeley National Laboratory"/>
            <person name="Haridas S."/>
            <person name="Hensen N."/>
            <person name="Bonometti L."/>
            <person name="Westerberg I."/>
            <person name="Brannstrom I.O."/>
            <person name="Guillou S."/>
            <person name="Cros-Aarteil S."/>
            <person name="Calhoun S."/>
            <person name="Kuo A."/>
            <person name="Mondo S."/>
            <person name="Pangilinan J."/>
            <person name="Riley R."/>
            <person name="LaButti K."/>
            <person name="Andreopoulos B."/>
            <person name="Lipzen A."/>
            <person name="Chen C."/>
            <person name="Yanf M."/>
            <person name="Daum C."/>
            <person name="Ng V."/>
            <person name="Clum A."/>
            <person name="Steindorff A."/>
            <person name="Ohm R."/>
            <person name="Martin F."/>
            <person name="Silar P."/>
            <person name="Natvig D."/>
            <person name="Lalanne C."/>
            <person name="Gautier V."/>
            <person name="Ament-velasquez S.L."/>
            <person name="Kruys A."/>
            <person name="Hutchinson M.I."/>
            <person name="Powell A.J."/>
            <person name="Barry K."/>
            <person name="Miller A.N."/>
            <person name="Grigoriev I.V."/>
            <person name="Debuchy R."/>
            <person name="Gladieux P."/>
            <person name="Thoren M.H."/>
            <person name="Johannesson H."/>
        </authorList>
    </citation>
    <scope>NUCLEOTIDE SEQUENCE</scope>
    <source>
        <strain evidence="3">FGSC 1904</strain>
    </source>
</reference>
<sequence>MIQGRLNRGFLTQFNVPTRESPVVDDPGTAQHEQKGRKEMRNDKTASSAPSGHLCLSVDENLKQGVPASSPHLKLRPLPPTSFPAEFVRGDGIGLAGLFVAGSLVWFTIFQHFHLE</sequence>
<accession>A0AAE0PJ61</accession>
<organism evidence="3 4">
    <name type="scientific">Sordaria brevicollis</name>
    <dbReference type="NCBI Taxonomy" id="83679"/>
    <lineage>
        <taxon>Eukaryota</taxon>
        <taxon>Fungi</taxon>
        <taxon>Dikarya</taxon>
        <taxon>Ascomycota</taxon>
        <taxon>Pezizomycotina</taxon>
        <taxon>Sordariomycetes</taxon>
        <taxon>Sordariomycetidae</taxon>
        <taxon>Sordariales</taxon>
        <taxon>Sordariaceae</taxon>
        <taxon>Sordaria</taxon>
    </lineage>
</organism>
<feature type="compositionally biased region" description="Basic and acidic residues" evidence="1">
    <location>
        <begin position="32"/>
        <end position="44"/>
    </location>
</feature>
<evidence type="ECO:0000313" key="3">
    <source>
        <dbReference type="EMBL" id="KAK3400485.1"/>
    </source>
</evidence>
<keyword evidence="2" id="KW-0812">Transmembrane</keyword>
<dbReference type="Proteomes" id="UP001281003">
    <property type="component" value="Unassembled WGS sequence"/>
</dbReference>
<protein>
    <submittedName>
        <fullName evidence="3">Uncharacterized protein</fullName>
    </submittedName>
</protein>
<keyword evidence="2" id="KW-0472">Membrane</keyword>
<reference evidence="3" key="1">
    <citation type="journal article" date="2023" name="Mol. Phylogenet. Evol.">
        <title>Genome-scale phylogeny and comparative genomics of the fungal order Sordariales.</title>
        <authorList>
            <person name="Hensen N."/>
            <person name="Bonometti L."/>
            <person name="Westerberg I."/>
            <person name="Brannstrom I.O."/>
            <person name="Guillou S."/>
            <person name="Cros-Aarteil S."/>
            <person name="Calhoun S."/>
            <person name="Haridas S."/>
            <person name="Kuo A."/>
            <person name="Mondo S."/>
            <person name="Pangilinan J."/>
            <person name="Riley R."/>
            <person name="LaButti K."/>
            <person name="Andreopoulos B."/>
            <person name="Lipzen A."/>
            <person name="Chen C."/>
            <person name="Yan M."/>
            <person name="Daum C."/>
            <person name="Ng V."/>
            <person name="Clum A."/>
            <person name="Steindorff A."/>
            <person name="Ohm R.A."/>
            <person name="Martin F."/>
            <person name="Silar P."/>
            <person name="Natvig D.O."/>
            <person name="Lalanne C."/>
            <person name="Gautier V."/>
            <person name="Ament-Velasquez S.L."/>
            <person name="Kruys A."/>
            <person name="Hutchinson M.I."/>
            <person name="Powell A.J."/>
            <person name="Barry K."/>
            <person name="Miller A.N."/>
            <person name="Grigoriev I.V."/>
            <person name="Debuchy R."/>
            <person name="Gladieux P."/>
            <person name="Hiltunen Thoren M."/>
            <person name="Johannesson H."/>
        </authorList>
    </citation>
    <scope>NUCLEOTIDE SEQUENCE</scope>
    <source>
        <strain evidence="3">FGSC 1904</strain>
    </source>
</reference>
<proteinExistence type="predicted"/>
<evidence type="ECO:0000256" key="2">
    <source>
        <dbReference type="SAM" id="Phobius"/>
    </source>
</evidence>